<dbReference type="PANTHER" id="PTHR11377:SF5">
    <property type="entry name" value="GLYCYLPEPTIDE N-TETRADECANOYLTRANSFERASE"/>
    <property type="match status" value="1"/>
</dbReference>
<comment type="similarity">
    <text evidence="1 6">Belongs to the NMT family.</text>
</comment>
<evidence type="ECO:0000256" key="5">
    <source>
        <dbReference type="RuleBase" id="RU000586"/>
    </source>
</evidence>
<dbReference type="InterPro" id="IPR000903">
    <property type="entry name" value="NMT"/>
</dbReference>
<name>A0A504Z2Y5_FASGI</name>
<dbReference type="PANTHER" id="PTHR11377">
    <property type="entry name" value="N-MYRISTOYL TRANSFERASE"/>
    <property type="match status" value="1"/>
</dbReference>
<dbReference type="Gene3D" id="3.40.630.170">
    <property type="match status" value="1"/>
</dbReference>
<evidence type="ECO:0000313" key="10">
    <source>
        <dbReference type="Proteomes" id="UP000316759"/>
    </source>
</evidence>
<evidence type="ECO:0000313" key="9">
    <source>
        <dbReference type="EMBL" id="TPP67105.1"/>
    </source>
</evidence>
<reference evidence="9 10" key="1">
    <citation type="submission" date="2019-04" db="EMBL/GenBank/DDBJ databases">
        <title>Annotation for the trematode Fasciola gigantica.</title>
        <authorList>
            <person name="Choi Y.-J."/>
        </authorList>
    </citation>
    <scope>NUCLEOTIDE SEQUENCE [LARGE SCALE GENOMIC DNA]</scope>
    <source>
        <strain evidence="9">Uganda_cow_1</strain>
    </source>
</reference>
<evidence type="ECO:0000256" key="1">
    <source>
        <dbReference type="ARBA" id="ARBA00009469"/>
    </source>
</evidence>
<dbReference type="GO" id="GO:0004379">
    <property type="term" value="F:glycylpeptide N-tetradecanoyltransferase activity"/>
    <property type="evidence" value="ECO:0007669"/>
    <property type="project" value="UniProtKB-EC"/>
</dbReference>
<sequence>MAPVLIREVTRRVHRRGLFQALCTSGALLPKPVVVCCYWHRPLSPRKLLECGFSHLSHNMTLQRTIKLYRLPESPVVKGFRQMTKGDVPRAWEIVTKFLLQFKLHPVFSKEDFEHYFVPQDDIVNSFVVQNDEGRITDFCLYYVLPSSAIKCKQHPTLRAANSFYNAVIETPWPALIQDMLIMAKQLKFDVFNALDLMENKKFLEELKFGVGDGNLHYYLYNWLCPSAQPPEVAILLQ</sequence>
<dbReference type="STRING" id="46835.A0A504Z2Y5"/>
<accession>A0A504Z2Y5</accession>
<dbReference type="InterPro" id="IPR022678">
    <property type="entry name" value="NMT_CS"/>
</dbReference>
<feature type="domain" description="Glycylpeptide N-tetradecanoyltransferase C-terminal" evidence="8">
    <location>
        <begin position="50"/>
        <end position="227"/>
    </location>
</feature>
<organism evidence="9 10">
    <name type="scientific">Fasciola gigantica</name>
    <name type="common">Giant liver fluke</name>
    <dbReference type="NCBI Taxonomy" id="46835"/>
    <lineage>
        <taxon>Eukaryota</taxon>
        <taxon>Metazoa</taxon>
        <taxon>Spiralia</taxon>
        <taxon>Lophotrochozoa</taxon>
        <taxon>Platyhelminthes</taxon>
        <taxon>Trematoda</taxon>
        <taxon>Digenea</taxon>
        <taxon>Plagiorchiida</taxon>
        <taxon>Echinostomata</taxon>
        <taxon>Echinostomatoidea</taxon>
        <taxon>Fasciolidae</taxon>
        <taxon>Fasciola</taxon>
    </lineage>
</organism>
<proteinExistence type="inferred from homology"/>
<comment type="function">
    <text evidence="5">Adds a myristoyl group to the N-terminal glycine residue of certain cellular proteins.</text>
</comment>
<evidence type="ECO:0000256" key="4">
    <source>
        <dbReference type="ARBA" id="ARBA00023315"/>
    </source>
</evidence>
<dbReference type="Pfam" id="PF02799">
    <property type="entry name" value="NMT_C"/>
    <property type="match status" value="1"/>
</dbReference>
<keyword evidence="3 5" id="KW-0808">Transferase</keyword>
<dbReference type="Pfam" id="PF01233">
    <property type="entry name" value="NMT"/>
    <property type="match status" value="1"/>
</dbReference>
<dbReference type="InterPro" id="IPR022676">
    <property type="entry name" value="NMT_N"/>
</dbReference>
<evidence type="ECO:0000256" key="2">
    <source>
        <dbReference type="ARBA" id="ARBA00012923"/>
    </source>
</evidence>
<evidence type="ECO:0000259" key="7">
    <source>
        <dbReference type="Pfam" id="PF01233"/>
    </source>
</evidence>
<dbReference type="Proteomes" id="UP000316759">
    <property type="component" value="Unassembled WGS sequence"/>
</dbReference>
<gene>
    <name evidence="9" type="ORF">FGIG_06364</name>
</gene>
<evidence type="ECO:0000256" key="6">
    <source>
        <dbReference type="RuleBase" id="RU004178"/>
    </source>
</evidence>
<dbReference type="PROSITE" id="PS00976">
    <property type="entry name" value="NMT_2"/>
    <property type="match status" value="1"/>
</dbReference>
<dbReference type="GO" id="GO:0005737">
    <property type="term" value="C:cytoplasm"/>
    <property type="evidence" value="ECO:0007669"/>
    <property type="project" value="TreeGrafter"/>
</dbReference>
<evidence type="ECO:0000256" key="3">
    <source>
        <dbReference type="ARBA" id="ARBA00022679"/>
    </source>
</evidence>
<dbReference type="AlphaFoldDB" id="A0A504Z2Y5"/>
<dbReference type="OrthoDB" id="60315at2759"/>
<keyword evidence="10" id="KW-1185">Reference proteome</keyword>
<keyword evidence="4 5" id="KW-0012">Acyltransferase</keyword>
<protein>
    <recommendedName>
        <fullName evidence="2 5">Glycylpeptide N-tetradecanoyltransferase</fullName>
        <ecNumber evidence="2 5">2.3.1.97</ecNumber>
    </recommendedName>
</protein>
<dbReference type="EMBL" id="SUNJ01001066">
    <property type="protein sequence ID" value="TPP67105.1"/>
    <property type="molecule type" value="Genomic_DNA"/>
</dbReference>
<dbReference type="SUPFAM" id="SSF55729">
    <property type="entry name" value="Acyl-CoA N-acyltransferases (Nat)"/>
    <property type="match status" value="2"/>
</dbReference>
<comment type="caution">
    <text evidence="9">The sequence shown here is derived from an EMBL/GenBank/DDBJ whole genome shotgun (WGS) entry which is preliminary data.</text>
</comment>
<dbReference type="InterPro" id="IPR016181">
    <property type="entry name" value="Acyl_CoA_acyltransferase"/>
</dbReference>
<feature type="domain" description="Glycylpeptide N-tetradecanoyltransferase N-terminal" evidence="7">
    <location>
        <begin position="1"/>
        <end position="36"/>
    </location>
</feature>
<dbReference type="InterPro" id="IPR022677">
    <property type="entry name" value="NMT_C"/>
</dbReference>
<evidence type="ECO:0000259" key="8">
    <source>
        <dbReference type="Pfam" id="PF02799"/>
    </source>
</evidence>
<dbReference type="EC" id="2.3.1.97" evidence="2 5"/>
<comment type="catalytic activity">
    <reaction evidence="5">
        <text>N-terminal glycyl-[protein] + tetradecanoyl-CoA = N-tetradecanoylglycyl-[protein] + CoA + H(+)</text>
        <dbReference type="Rhea" id="RHEA:15521"/>
        <dbReference type="Rhea" id="RHEA-COMP:12666"/>
        <dbReference type="Rhea" id="RHEA-COMP:12667"/>
        <dbReference type="ChEBI" id="CHEBI:15378"/>
        <dbReference type="ChEBI" id="CHEBI:57287"/>
        <dbReference type="ChEBI" id="CHEBI:57385"/>
        <dbReference type="ChEBI" id="CHEBI:64723"/>
        <dbReference type="ChEBI" id="CHEBI:133050"/>
        <dbReference type="EC" id="2.3.1.97"/>
    </reaction>
</comment>